<comment type="caution">
    <text evidence="1">The sequence shown here is derived from an EMBL/GenBank/DDBJ whole genome shotgun (WGS) entry which is preliminary data.</text>
</comment>
<proteinExistence type="predicted"/>
<name>A0AC61PMF5_9FIRM</name>
<protein>
    <submittedName>
        <fullName evidence="1">S-formylglutathione hydrolase FrmB</fullName>
    </submittedName>
</protein>
<dbReference type="EMBL" id="FWXZ01000003">
    <property type="protein sequence ID" value="SMC68193.1"/>
    <property type="molecule type" value="Genomic_DNA"/>
</dbReference>
<gene>
    <name evidence="1" type="ORF">SAMN06297397_1989</name>
</gene>
<keyword evidence="2" id="KW-1185">Reference proteome</keyword>
<organism evidence="1 2">
    <name type="scientific">Aristaeella lactis</name>
    <dbReference type="NCBI Taxonomy" id="3046383"/>
    <lineage>
        <taxon>Bacteria</taxon>
        <taxon>Bacillati</taxon>
        <taxon>Bacillota</taxon>
        <taxon>Clostridia</taxon>
        <taxon>Eubacteriales</taxon>
        <taxon>Aristaeellaceae</taxon>
        <taxon>Aristaeella</taxon>
    </lineage>
</organism>
<reference evidence="1" key="1">
    <citation type="submission" date="2017-04" db="EMBL/GenBank/DDBJ databases">
        <authorList>
            <person name="Varghese N."/>
            <person name="Submissions S."/>
        </authorList>
    </citation>
    <scope>NUCLEOTIDE SEQUENCE</scope>
    <source>
        <strain evidence="1">WTE2008</strain>
    </source>
</reference>
<keyword evidence="1" id="KW-0378">Hydrolase</keyword>
<sequence>MKEQRSETERGIPMAFLQVQFFSAALNVASTVNVILPEANQGIGMGASRDERLPKVLYLLHGYSDDHSIWMRRTSVERYAANHNLAIIMPAVNHSFYCNETYGEKYWDYVSDELPRTMHRFFRLSNKPEDTYVAGLSMGGYGAMRLALTYPEHFAGAASFSGAVDLETIFYQRHIGTEIDRVFGDQKQIKGTEYDLFYLTEKNAKAAHKPWLYVSCGTKDFLFDQHKAFVPNLRKNGWDVMSYEEPDAIHEWGFWDQQIKAFIELIYAREDTEGD</sequence>
<accession>A0AC61PMF5</accession>
<dbReference type="Proteomes" id="UP000192328">
    <property type="component" value="Unassembled WGS sequence"/>
</dbReference>
<evidence type="ECO:0000313" key="1">
    <source>
        <dbReference type="EMBL" id="SMC68193.1"/>
    </source>
</evidence>
<evidence type="ECO:0000313" key="2">
    <source>
        <dbReference type="Proteomes" id="UP000192328"/>
    </source>
</evidence>